<gene>
    <name evidence="1" type="ORF">BN1723_020787</name>
</gene>
<proteinExistence type="predicted"/>
<sequence>TRRVRRARLREL</sequence>
<reference evidence="2" key="1">
    <citation type="submission" date="2015-05" db="EMBL/GenBank/DDBJ databases">
        <authorList>
            <person name="Fogelqvist Johan"/>
        </authorList>
    </citation>
    <scope>NUCLEOTIDE SEQUENCE [LARGE SCALE GENOMIC DNA]</scope>
</reference>
<evidence type="ECO:0000313" key="2">
    <source>
        <dbReference type="Proteomes" id="UP000045706"/>
    </source>
</evidence>
<dbReference type="Proteomes" id="UP000045706">
    <property type="component" value="Unassembled WGS sequence"/>
</dbReference>
<dbReference type="EMBL" id="CVQI01000249">
    <property type="protein sequence ID" value="CRJ93606.1"/>
    <property type="molecule type" value="Genomic_DNA"/>
</dbReference>
<organism evidence="1 2">
    <name type="scientific">Verticillium longisporum</name>
    <name type="common">Verticillium dahliae var. longisporum</name>
    <dbReference type="NCBI Taxonomy" id="100787"/>
    <lineage>
        <taxon>Eukaryota</taxon>
        <taxon>Fungi</taxon>
        <taxon>Dikarya</taxon>
        <taxon>Ascomycota</taxon>
        <taxon>Pezizomycotina</taxon>
        <taxon>Sordariomycetes</taxon>
        <taxon>Hypocreomycetidae</taxon>
        <taxon>Glomerellales</taxon>
        <taxon>Plectosphaerellaceae</taxon>
        <taxon>Verticillium</taxon>
    </lineage>
</organism>
<evidence type="ECO:0000313" key="1">
    <source>
        <dbReference type="EMBL" id="CRJ93606.1"/>
    </source>
</evidence>
<name>A0A0G4KH16_VERLO</name>
<accession>A0A0G4KH16</accession>
<feature type="non-terminal residue" evidence="1">
    <location>
        <position position="1"/>
    </location>
</feature>
<protein>
    <submittedName>
        <fullName evidence="1">Uncharacterized protein</fullName>
    </submittedName>
</protein>